<dbReference type="Proteomes" id="UP000185003">
    <property type="component" value="Unassembled WGS sequence"/>
</dbReference>
<evidence type="ECO:0000256" key="10">
    <source>
        <dbReference type="PIRNR" id="PIRNR006268"/>
    </source>
</evidence>
<dbReference type="PIRSF" id="PIRSF006268">
    <property type="entry name" value="ApbE"/>
    <property type="match status" value="1"/>
</dbReference>
<comment type="catalytic activity">
    <reaction evidence="9 10">
        <text>L-threonyl-[protein] + FAD = FMN-L-threonyl-[protein] + AMP + H(+)</text>
        <dbReference type="Rhea" id="RHEA:36847"/>
        <dbReference type="Rhea" id="RHEA-COMP:11060"/>
        <dbReference type="Rhea" id="RHEA-COMP:11061"/>
        <dbReference type="ChEBI" id="CHEBI:15378"/>
        <dbReference type="ChEBI" id="CHEBI:30013"/>
        <dbReference type="ChEBI" id="CHEBI:57692"/>
        <dbReference type="ChEBI" id="CHEBI:74257"/>
        <dbReference type="ChEBI" id="CHEBI:456215"/>
        <dbReference type="EC" id="2.7.1.180"/>
    </reaction>
</comment>
<keyword evidence="3 10" id="KW-0285">Flavoprotein</keyword>
<evidence type="ECO:0000313" key="12">
    <source>
        <dbReference type="EMBL" id="SIO04509.1"/>
    </source>
</evidence>
<dbReference type="EC" id="2.7.1.180" evidence="1 10"/>
<evidence type="ECO:0000256" key="6">
    <source>
        <dbReference type="ARBA" id="ARBA00022827"/>
    </source>
</evidence>
<dbReference type="STRING" id="536979.SAMN04488055_2667"/>
<dbReference type="SUPFAM" id="SSF143631">
    <property type="entry name" value="ApbE-like"/>
    <property type="match status" value="1"/>
</dbReference>
<dbReference type="GO" id="GO:0016740">
    <property type="term" value="F:transferase activity"/>
    <property type="evidence" value="ECO:0007669"/>
    <property type="project" value="UniProtKB-UniRule"/>
</dbReference>
<keyword evidence="4 10" id="KW-0808">Transferase</keyword>
<evidence type="ECO:0000256" key="5">
    <source>
        <dbReference type="ARBA" id="ARBA00022723"/>
    </source>
</evidence>
<dbReference type="AlphaFoldDB" id="A0A1N6GAD0"/>
<evidence type="ECO:0000256" key="2">
    <source>
        <dbReference type="ARBA" id="ARBA00016337"/>
    </source>
</evidence>
<dbReference type="EMBL" id="FSRA01000001">
    <property type="protein sequence ID" value="SIO04509.1"/>
    <property type="molecule type" value="Genomic_DNA"/>
</dbReference>
<evidence type="ECO:0000256" key="4">
    <source>
        <dbReference type="ARBA" id="ARBA00022679"/>
    </source>
</evidence>
<keyword evidence="7 10" id="KW-0460">Magnesium</keyword>
<name>A0A1N6GAD0_9BACT</name>
<keyword evidence="13" id="KW-1185">Reference proteome</keyword>
<dbReference type="GO" id="GO:0046872">
    <property type="term" value="F:metal ion binding"/>
    <property type="evidence" value="ECO:0007669"/>
    <property type="project" value="UniProtKB-UniRule"/>
</dbReference>
<evidence type="ECO:0000313" key="13">
    <source>
        <dbReference type="Proteomes" id="UP000185003"/>
    </source>
</evidence>
<protein>
    <recommendedName>
        <fullName evidence="2 10">FAD:protein FMN transferase</fullName>
        <ecNumber evidence="1 10">2.7.1.180</ecNumber>
    </recommendedName>
    <alternativeName>
        <fullName evidence="8 10">Flavin transferase</fullName>
    </alternativeName>
</protein>
<keyword evidence="12" id="KW-0449">Lipoprotein</keyword>
<keyword evidence="5 10" id="KW-0479">Metal-binding</keyword>
<feature type="binding site" evidence="11">
    <location>
        <position position="174"/>
    </location>
    <ligand>
        <name>Mg(2+)</name>
        <dbReference type="ChEBI" id="CHEBI:18420"/>
    </ligand>
</feature>
<dbReference type="Gene3D" id="3.10.520.10">
    <property type="entry name" value="ApbE-like domains"/>
    <property type="match status" value="1"/>
</dbReference>
<sequence length="341" mass="38088">MLFPEKWIAYFTDMKGLLFLIGICISVSTSAQKLISFQGKAQGTYYIVKYISNDTGSLREDVEDLFRQIDRSMSLYLPSSLINRFNKGPQVVMDHHMRTVVRKAQEVSKLTNGLFDITIKPLVDLWGFGVVRHNGQPSQADIARKRRLVDYNMLTVRTKYLIKKREGMEIDCNGIAQGYTSDAVGRLLHAMGIHNFLVDVGGELVASGVNTQGQPWSVGIERPPDTDSTSQPVQALLRLKNKGVATSGNYQRFFDEGGTRFAHTIDPRTGQALHNNIISVTVTAPDAMTADAFDNVLIILGVDAGLQFISEHPKLKLQAFYVYKDDAGKVREKYSPDFFAE</sequence>
<dbReference type="Pfam" id="PF02424">
    <property type="entry name" value="ApbE"/>
    <property type="match status" value="1"/>
</dbReference>
<evidence type="ECO:0000256" key="9">
    <source>
        <dbReference type="ARBA" id="ARBA00048540"/>
    </source>
</evidence>
<evidence type="ECO:0000256" key="8">
    <source>
        <dbReference type="ARBA" id="ARBA00031306"/>
    </source>
</evidence>
<gene>
    <name evidence="12" type="ORF">SAMN04488055_2667</name>
</gene>
<dbReference type="InterPro" id="IPR003374">
    <property type="entry name" value="ApbE-like_sf"/>
</dbReference>
<proteinExistence type="inferred from homology"/>
<dbReference type="PANTHER" id="PTHR30040:SF2">
    <property type="entry name" value="FAD:PROTEIN FMN TRANSFERASE"/>
    <property type="match status" value="1"/>
</dbReference>
<dbReference type="PANTHER" id="PTHR30040">
    <property type="entry name" value="THIAMINE BIOSYNTHESIS LIPOPROTEIN APBE"/>
    <property type="match status" value="1"/>
</dbReference>
<dbReference type="InterPro" id="IPR024932">
    <property type="entry name" value="ApbE"/>
</dbReference>
<evidence type="ECO:0000256" key="1">
    <source>
        <dbReference type="ARBA" id="ARBA00011955"/>
    </source>
</evidence>
<feature type="binding site" evidence="11">
    <location>
        <position position="291"/>
    </location>
    <ligand>
        <name>Mg(2+)</name>
        <dbReference type="ChEBI" id="CHEBI:18420"/>
    </ligand>
</feature>
<organism evidence="12 13">
    <name type="scientific">Chitinophaga niabensis</name>
    <dbReference type="NCBI Taxonomy" id="536979"/>
    <lineage>
        <taxon>Bacteria</taxon>
        <taxon>Pseudomonadati</taxon>
        <taxon>Bacteroidota</taxon>
        <taxon>Chitinophagia</taxon>
        <taxon>Chitinophagales</taxon>
        <taxon>Chitinophagaceae</taxon>
        <taxon>Chitinophaga</taxon>
    </lineage>
</organism>
<keyword evidence="6 10" id="KW-0274">FAD</keyword>
<comment type="similarity">
    <text evidence="10">Belongs to the ApbE family.</text>
</comment>
<evidence type="ECO:0000256" key="3">
    <source>
        <dbReference type="ARBA" id="ARBA00022630"/>
    </source>
</evidence>
<evidence type="ECO:0000256" key="7">
    <source>
        <dbReference type="ARBA" id="ARBA00022842"/>
    </source>
</evidence>
<evidence type="ECO:0000256" key="11">
    <source>
        <dbReference type="PIRSR" id="PIRSR006268-2"/>
    </source>
</evidence>
<accession>A0A1N6GAD0</accession>
<reference evidence="12 13" key="1">
    <citation type="submission" date="2016-11" db="EMBL/GenBank/DDBJ databases">
        <authorList>
            <person name="Jaros S."/>
            <person name="Januszkiewicz K."/>
            <person name="Wedrychowicz H."/>
        </authorList>
    </citation>
    <scope>NUCLEOTIDE SEQUENCE [LARGE SCALE GENOMIC DNA]</scope>
    <source>
        <strain evidence="12 13">DSM 24787</strain>
    </source>
</reference>
<comment type="cofactor">
    <cofactor evidence="11">
        <name>Mg(2+)</name>
        <dbReference type="ChEBI" id="CHEBI:18420"/>
    </cofactor>
    <cofactor evidence="11">
        <name>Mn(2+)</name>
        <dbReference type="ChEBI" id="CHEBI:29035"/>
    </cofactor>
    <text evidence="11">Magnesium. Can also use manganese.</text>
</comment>